<accession>A0A835YH96</accession>
<dbReference type="InterPro" id="IPR002963">
    <property type="entry name" value="Expansin"/>
</dbReference>
<dbReference type="InterPro" id="IPR007112">
    <property type="entry name" value="Expansin/allergen_DPBB_dom"/>
</dbReference>
<dbReference type="InterPro" id="IPR036908">
    <property type="entry name" value="RlpA-like_sf"/>
</dbReference>
<gene>
    <name evidence="3" type="ORF">HYH03_000264</name>
</gene>
<dbReference type="OrthoDB" id="5823761at2759"/>
<evidence type="ECO:0000313" key="4">
    <source>
        <dbReference type="Proteomes" id="UP000612055"/>
    </source>
</evidence>
<dbReference type="Pfam" id="PF03330">
    <property type="entry name" value="DPBB_1"/>
    <property type="match status" value="1"/>
</dbReference>
<dbReference type="InterPro" id="IPR009009">
    <property type="entry name" value="RlpA-like_DPBB"/>
</dbReference>
<sequence>MARPAPAAEACAGPSGRAPMDSPPQRCRRSAPGSSLVRTLAAVVVVACLPLQAVAWDGWTVGRATFYGYDGGATIHQGSCMYGGLPNYMVSTGMDIAALSDTAPDYSGSCGRCYEVMCNPASFSDGYGNWMDRSGACYEGGRVIVTITDTCPCYYPSNEYSNKRWCCGDMQHMDLSQEAFSKIGNTGMGVIGIKYRQVECPGGFHASPRKATWDFPAGSS</sequence>
<keyword evidence="4" id="KW-1185">Reference proteome</keyword>
<organism evidence="3 4">
    <name type="scientific">Edaphochlamys debaryana</name>
    <dbReference type="NCBI Taxonomy" id="47281"/>
    <lineage>
        <taxon>Eukaryota</taxon>
        <taxon>Viridiplantae</taxon>
        <taxon>Chlorophyta</taxon>
        <taxon>core chlorophytes</taxon>
        <taxon>Chlorophyceae</taxon>
        <taxon>CS clade</taxon>
        <taxon>Chlamydomonadales</taxon>
        <taxon>Chlamydomonadales incertae sedis</taxon>
        <taxon>Edaphochlamys</taxon>
    </lineage>
</organism>
<evidence type="ECO:0000259" key="2">
    <source>
        <dbReference type="PROSITE" id="PS50842"/>
    </source>
</evidence>
<dbReference type="AlphaFoldDB" id="A0A835YH96"/>
<dbReference type="CDD" id="cd22271">
    <property type="entry name" value="DPBB_EXP_N-like"/>
    <property type="match status" value="1"/>
</dbReference>
<evidence type="ECO:0000313" key="3">
    <source>
        <dbReference type="EMBL" id="KAG2501764.1"/>
    </source>
</evidence>
<dbReference type="PANTHER" id="PTHR31867">
    <property type="entry name" value="EXPANSIN-A15"/>
    <property type="match status" value="1"/>
</dbReference>
<name>A0A835YH96_9CHLO</name>
<protein>
    <recommendedName>
        <fullName evidence="2">Expansin-like EG45 domain-containing protein</fullName>
    </recommendedName>
</protein>
<proteinExistence type="predicted"/>
<feature type="domain" description="Expansin-like EG45" evidence="2">
    <location>
        <begin position="77"/>
        <end position="200"/>
    </location>
</feature>
<dbReference type="Gene3D" id="2.40.40.10">
    <property type="entry name" value="RlpA-like domain"/>
    <property type="match status" value="1"/>
</dbReference>
<dbReference type="SUPFAM" id="SSF50685">
    <property type="entry name" value="Barwin-like endoglucanases"/>
    <property type="match status" value="1"/>
</dbReference>
<dbReference type="PROSITE" id="PS50842">
    <property type="entry name" value="EXPANSIN_EG45"/>
    <property type="match status" value="1"/>
</dbReference>
<evidence type="ECO:0000256" key="1">
    <source>
        <dbReference type="SAM" id="MobiDB-lite"/>
    </source>
</evidence>
<feature type="compositionally biased region" description="Low complexity" evidence="1">
    <location>
        <begin position="1"/>
        <end position="14"/>
    </location>
</feature>
<comment type="caution">
    <text evidence="3">The sequence shown here is derived from an EMBL/GenBank/DDBJ whole genome shotgun (WGS) entry which is preliminary data.</text>
</comment>
<dbReference type="EMBL" id="JAEHOE010000001">
    <property type="protein sequence ID" value="KAG2501764.1"/>
    <property type="molecule type" value="Genomic_DNA"/>
</dbReference>
<dbReference type="SMART" id="SM00837">
    <property type="entry name" value="DPBB_1"/>
    <property type="match status" value="1"/>
</dbReference>
<dbReference type="Proteomes" id="UP000612055">
    <property type="component" value="Unassembled WGS sequence"/>
</dbReference>
<dbReference type="GO" id="GO:0009664">
    <property type="term" value="P:plant-type cell wall organization"/>
    <property type="evidence" value="ECO:0007669"/>
    <property type="project" value="InterPro"/>
</dbReference>
<reference evidence="3" key="1">
    <citation type="journal article" date="2020" name="bioRxiv">
        <title>Comparative genomics of Chlamydomonas.</title>
        <authorList>
            <person name="Craig R.J."/>
            <person name="Hasan A.R."/>
            <person name="Ness R.W."/>
            <person name="Keightley P.D."/>
        </authorList>
    </citation>
    <scope>NUCLEOTIDE SEQUENCE</scope>
    <source>
        <strain evidence="3">CCAP 11/70</strain>
    </source>
</reference>
<feature type="region of interest" description="Disordered" evidence="1">
    <location>
        <begin position="1"/>
        <end position="30"/>
    </location>
</feature>